<name>A0A8T1MMK1_CLOSI</name>
<reference evidence="1 2" key="1">
    <citation type="journal article" date="2018" name="Biotechnol. Adv.">
        <title>Improved genomic resources and new bioinformatic workflow for the carcinogenic parasite Clonorchis sinensis: Biotechnological implications.</title>
        <authorList>
            <person name="Wang D."/>
            <person name="Korhonen P.K."/>
            <person name="Gasser R.B."/>
            <person name="Young N.D."/>
        </authorList>
    </citation>
    <scope>NUCLEOTIDE SEQUENCE [LARGE SCALE GENOMIC DNA]</scope>
    <source>
        <strain evidence="1">Cs-k2</strain>
    </source>
</reference>
<protein>
    <submittedName>
        <fullName evidence="1">Uncharacterized protein</fullName>
    </submittedName>
</protein>
<sequence length="69" mass="8092">EQRAHTNQWCDWLRQDPRSQVFSACITEHRKAKVHPEKPLGRNHLLSNRVRCLQILRPTKPDGLHIAGF</sequence>
<accession>A0A8T1MMK1</accession>
<reference evidence="1 2" key="2">
    <citation type="journal article" date="2021" name="Genomics">
        <title>High-quality reference genome for Clonorchis sinensis.</title>
        <authorList>
            <person name="Young N.D."/>
            <person name="Stroehlein A.J."/>
            <person name="Kinkar L."/>
            <person name="Wang T."/>
            <person name="Sohn W.M."/>
            <person name="Chang B.C.H."/>
            <person name="Kaur P."/>
            <person name="Weisz D."/>
            <person name="Dudchenko O."/>
            <person name="Aiden E.L."/>
            <person name="Korhonen P.K."/>
            <person name="Gasser R.B."/>
        </authorList>
    </citation>
    <scope>NUCLEOTIDE SEQUENCE [LARGE SCALE GENOMIC DNA]</scope>
    <source>
        <strain evidence="1">Cs-k2</strain>
    </source>
</reference>
<comment type="caution">
    <text evidence="1">The sequence shown here is derived from an EMBL/GenBank/DDBJ whole genome shotgun (WGS) entry which is preliminary data.</text>
</comment>
<dbReference type="AlphaFoldDB" id="A0A8T1MMK1"/>
<gene>
    <name evidence="1" type="ORF">CSKR_201131</name>
</gene>
<dbReference type="Proteomes" id="UP000286415">
    <property type="component" value="Unassembled WGS sequence"/>
</dbReference>
<evidence type="ECO:0000313" key="2">
    <source>
        <dbReference type="Proteomes" id="UP000286415"/>
    </source>
</evidence>
<organism evidence="1 2">
    <name type="scientific">Clonorchis sinensis</name>
    <name type="common">Chinese liver fluke</name>
    <dbReference type="NCBI Taxonomy" id="79923"/>
    <lineage>
        <taxon>Eukaryota</taxon>
        <taxon>Metazoa</taxon>
        <taxon>Spiralia</taxon>
        <taxon>Lophotrochozoa</taxon>
        <taxon>Platyhelminthes</taxon>
        <taxon>Trematoda</taxon>
        <taxon>Digenea</taxon>
        <taxon>Opisthorchiida</taxon>
        <taxon>Opisthorchiata</taxon>
        <taxon>Opisthorchiidae</taxon>
        <taxon>Clonorchis</taxon>
    </lineage>
</organism>
<dbReference type="EMBL" id="NIRI02000042">
    <property type="protein sequence ID" value="KAG5450168.1"/>
    <property type="molecule type" value="Genomic_DNA"/>
</dbReference>
<feature type="non-terminal residue" evidence="1">
    <location>
        <position position="1"/>
    </location>
</feature>
<proteinExistence type="predicted"/>
<keyword evidence="2" id="KW-1185">Reference proteome</keyword>
<evidence type="ECO:0000313" key="1">
    <source>
        <dbReference type="EMBL" id="KAG5450168.1"/>
    </source>
</evidence>